<accession>A0ABD3BRE7</accession>
<comment type="caution">
    <text evidence="1">The sequence shown here is derived from an EMBL/GenBank/DDBJ whole genome shotgun (WGS) entry which is preliminary data.</text>
</comment>
<sequence>MEKEREELVYLARLAEQAERYDVAIVLGCYGYGLVNKDEERSRDDESRRGQKSRNGLLGIDWII</sequence>
<reference evidence="2" key="1">
    <citation type="journal article" date="2024" name="IScience">
        <title>Strigolactones Initiate the Formation of Haustorium-like Structures in Castilleja.</title>
        <authorList>
            <person name="Buerger M."/>
            <person name="Peterson D."/>
            <person name="Chory J."/>
        </authorList>
    </citation>
    <scope>NUCLEOTIDE SEQUENCE [LARGE SCALE GENOMIC DNA]</scope>
</reference>
<evidence type="ECO:0000313" key="1">
    <source>
        <dbReference type="EMBL" id="KAL3619689.1"/>
    </source>
</evidence>
<keyword evidence="2" id="KW-1185">Reference proteome</keyword>
<protein>
    <submittedName>
        <fullName evidence="1">Uncharacterized protein</fullName>
    </submittedName>
</protein>
<dbReference type="Proteomes" id="UP001632038">
    <property type="component" value="Unassembled WGS sequence"/>
</dbReference>
<dbReference type="AlphaFoldDB" id="A0ABD3BRE7"/>
<organism evidence="1 2">
    <name type="scientific">Castilleja foliolosa</name>
    <dbReference type="NCBI Taxonomy" id="1961234"/>
    <lineage>
        <taxon>Eukaryota</taxon>
        <taxon>Viridiplantae</taxon>
        <taxon>Streptophyta</taxon>
        <taxon>Embryophyta</taxon>
        <taxon>Tracheophyta</taxon>
        <taxon>Spermatophyta</taxon>
        <taxon>Magnoliopsida</taxon>
        <taxon>eudicotyledons</taxon>
        <taxon>Gunneridae</taxon>
        <taxon>Pentapetalae</taxon>
        <taxon>asterids</taxon>
        <taxon>lamiids</taxon>
        <taxon>Lamiales</taxon>
        <taxon>Orobanchaceae</taxon>
        <taxon>Pedicularideae</taxon>
        <taxon>Castillejinae</taxon>
        <taxon>Castilleja</taxon>
    </lineage>
</organism>
<name>A0ABD3BRE7_9LAMI</name>
<evidence type="ECO:0000313" key="2">
    <source>
        <dbReference type="Proteomes" id="UP001632038"/>
    </source>
</evidence>
<proteinExistence type="predicted"/>
<gene>
    <name evidence="1" type="ORF">CASFOL_034601</name>
</gene>
<dbReference type="EMBL" id="JAVIJP010000066">
    <property type="protein sequence ID" value="KAL3619689.1"/>
    <property type="molecule type" value="Genomic_DNA"/>
</dbReference>